<feature type="transmembrane region" description="Helical" evidence="7">
    <location>
        <begin position="233"/>
        <end position="253"/>
    </location>
</feature>
<evidence type="ECO:0000313" key="10">
    <source>
        <dbReference type="Proteomes" id="UP000242662"/>
    </source>
</evidence>
<keyword evidence="3 7" id="KW-0812">Transmembrane</keyword>
<dbReference type="AlphaFoldDB" id="A0A1G6MXR7"/>
<keyword evidence="9" id="KW-0645">Protease</keyword>
<evidence type="ECO:0000259" key="8">
    <source>
        <dbReference type="Pfam" id="PF01694"/>
    </source>
</evidence>
<dbReference type="PANTHER" id="PTHR43731">
    <property type="entry name" value="RHOMBOID PROTEASE"/>
    <property type="match status" value="1"/>
</dbReference>
<comment type="subcellular location">
    <subcellularLocation>
        <location evidence="1">Membrane</location>
        <topology evidence="1">Multi-pass membrane protein</topology>
    </subcellularLocation>
</comment>
<evidence type="ECO:0000256" key="2">
    <source>
        <dbReference type="ARBA" id="ARBA00009045"/>
    </source>
</evidence>
<dbReference type="InterPro" id="IPR035952">
    <property type="entry name" value="Rhomboid-like_sf"/>
</dbReference>
<feature type="transmembrane region" description="Helical" evidence="7">
    <location>
        <begin position="12"/>
        <end position="35"/>
    </location>
</feature>
<evidence type="ECO:0000256" key="7">
    <source>
        <dbReference type="SAM" id="Phobius"/>
    </source>
</evidence>
<evidence type="ECO:0000256" key="3">
    <source>
        <dbReference type="ARBA" id="ARBA00022692"/>
    </source>
</evidence>
<accession>A0A1G6MXR7</accession>
<dbReference type="InterPro" id="IPR022764">
    <property type="entry name" value="Peptidase_S54_rhomboid_dom"/>
</dbReference>
<proteinExistence type="inferred from homology"/>
<keyword evidence="5 7" id="KW-1133">Transmembrane helix</keyword>
<name>A0A1G6MXR7_9BACI</name>
<dbReference type="GO" id="GO:0006508">
    <property type="term" value="P:proteolysis"/>
    <property type="evidence" value="ECO:0007669"/>
    <property type="project" value="UniProtKB-KW"/>
</dbReference>
<feature type="transmembrane region" description="Helical" evidence="7">
    <location>
        <begin position="122"/>
        <end position="141"/>
    </location>
</feature>
<evidence type="ECO:0000256" key="5">
    <source>
        <dbReference type="ARBA" id="ARBA00022989"/>
    </source>
</evidence>
<dbReference type="GO" id="GO:0016020">
    <property type="term" value="C:membrane"/>
    <property type="evidence" value="ECO:0007669"/>
    <property type="project" value="UniProtKB-SubCell"/>
</dbReference>
<dbReference type="EMBL" id="FMYM01000011">
    <property type="protein sequence ID" value="SDC60398.1"/>
    <property type="molecule type" value="Genomic_DNA"/>
</dbReference>
<feature type="transmembrane region" description="Helical" evidence="7">
    <location>
        <begin position="72"/>
        <end position="90"/>
    </location>
</feature>
<dbReference type="Pfam" id="PF01694">
    <property type="entry name" value="Rhomboid"/>
    <property type="match status" value="1"/>
</dbReference>
<dbReference type="InterPro" id="IPR050925">
    <property type="entry name" value="Rhomboid_protease_S54"/>
</dbReference>
<dbReference type="Proteomes" id="UP000242662">
    <property type="component" value="Unassembled WGS sequence"/>
</dbReference>
<dbReference type="Gene3D" id="1.20.1540.10">
    <property type="entry name" value="Rhomboid-like"/>
    <property type="match status" value="1"/>
</dbReference>
<feature type="transmembrane region" description="Helical" evidence="7">
    <location>
        <begin position="176"/>
        <end position="194"/>
    </location>
</feature>
<organism evidence="9 10">
    <name type="scientific">Shouchella lonarensis</name>
    <dbReference type="NCBI Taxonomy" id="1464122"/>
    <lineage>
        <taxon>Bacteria</taxon>
        <taxon>Bacillati</taxon>
        <taxon>Bacillota</taxon>
        <taxon>Bacilli</taxon>
        <taxon>Bacillales</taxon>
        <taxon>Bacillaceae</taxon>
        <taxon>Shouchella</taxon>
    </lineage>
</organism>
<keyword evidence="10" id="KW-1185">Reference proteome</keyword>
<evidence type="ECO:0000256" key="6">
    <source>
        <dbReference type="ARBA" id="ARBA00023136"/>
    </source>
</evidence>
<keyword evidence="4" id="KW-0378">Hydrolase</keyword>
<comment type="similarity">
    <text evidence="2">Belongs to the peptidase S54 family.</text>
</comment>
<sequence length="255" mass="28883">MMFIRNESFSTFVHRYPVVTTLAGLNIIIHLWVLFLPYGAELYRQGVGANFLISTGEYWRLLTPIFLHSTQSLFHLLFNTFSLVIFAPALEIMLGRFKFLAVYLLAGVVANIATFLLETPMYTHVGASGAIFGLFGVYLYMFLARKDLLDTQNSQLVLTILAISVVMTFVSPQINILGHLFGLAGGLILAPLFTRNAKPFYAVRHTSRKTYLDEDDISFKPNRWKNRARNQKVIRIVLIVIAVLIAIGIYTRLNM</sequence>
<dbReference type="PANTHER" id="PTHR43731:SF14">
    <property type="entry name" value="PRESENILIN-ASSOCIATED RHOMBOID-LIKE PROTEIN, MITOCHONDRIAL"/>
    <property type="match status" value="1"/>
</dbReference>
<feature type="transmembrane region" description="Helical" evidence="7">
    <location>
        <begin position="153"/>
        <end position="170"/>
    </location>
</feature>
<feature type="domain" description="Peptidase S54 rhomboid" evidence="8">
    <location>
        <begin position="56"/>
        <end position="194"/>
    </location>
</feature>
<feature type="transmembrane region" description="Helical" evidence="7">
    <location>
        <begin position="97"/>
        <end position="116"/>
    </location>
</feature>
<protein>
    <submittedName>
        <fullName evidence="9">Membrane associated serine protease, rhomboid family</fullName>
    </submittedName>
</protein>
<reference evidence="10" key="1">
    <citation type="submission" date="2016-09" db="EMBL/GenBank/DDBJ databases">
        <authorList>
            <person name="Varghese N."/>
            <person name="Submissions S."/>
        </authorList>
    </citation>
    <scope>NUCLEOTIDE SEQUENCE [LARGE SCALE GENOMIC DNA]</scope>
    <source>
        <strain evidence="10">25nlg</strain>
    </source>
</reference>
<dbReference type="RefSeq" id="WP_367576297.1">
    <property type="nucleotide sequence ID" value="NZ_FMYM01000011.1"/>
</dbReference>
<keyword evidence="6 7" id="KW-0472">Membrane</keyword>
<evidence type="ECO:0000256" key="4">
    <source>
        <dbReference type="ARBA" id="ARBA00022801"/>
    </source>
</evidence>
<evidence type="ECO:0000313" key="9">
    <source>
        <dbReference type="EMBL" id="SDC60398.1"/>
    </source>
</evidence>
<dbReference type="SUPFAM" id="SSF144091">
    <property type="entry name" value="Rhomboid-like"/>
    <property type="match status" value="1"/>
</dbReference>
<gene>
    <name evidence="9" type="ORF">SAMN05421737_11137</name>
</gene>
<dbReference type="STRING" id="1464122.SAMN05421737_11137"/>
<evidence type="ECO:0000256" key="1">
    <source>
        <dbReference type="ARBA" id="ARBA00004141"/>
    </source>
</evidence>
<dbReference type="GO" id="GO:0004252">
    <property type="term" value="F:serine-type endopeptidase activity"/>
    <property type="evidence" value="ECO:0007669"/>
    <property type="project" value="InterPro"/>
</dbReference>